<dbReference type="RefSeq" id="WP_283410864.1">
    <property type="nucleotide sequence ID" value="NZ_FXUF01000024.1"/>
</dbReference>
<dbReference type="Gene3D" id="1.10.260.40">
    <property type="entry name" value="lambda repressor-like DNA-binding domains"/>
    <property type="match status" value="1"/>
</dbReference>
<feature type="domain" description="HTH cro/C1-type" evidence="2">
    <location>
        <begin position="6"/>
        <end position="60"/>
    </location>
</feature>
<dbReference type="PROSITE" id="PS50943">
    <property type="entry name" value="HTH_CROC1"/>
    <property type="match status" value="1"/>
</dbReference>
<organism evidence="3 4">
    <name type="scientific">Anoxynatronum buryatiense</name>
    <dbReference type="NCBI Taxonomy" id="489973"/>
    <lineage>
        <taxon>Bacteria</taxon>
        <taxon>Bacillati</taxon>
        <taxon>Bacillota</taxon>
        <taxon>Clostridia</taxon>
        <taxon>Eubacteriales</taxon>
        <taxon>Clostridiaceae</taxon>
        <taxon>Anoxynatronum</taxon>
    </lineage>
</organism>
<dbReference type="GO" id="GO:0003677">
    <property type="term" value="F:DNA binding"/>
    <property type="evidence" value="ECO:0007669"/>
    <property type="project" value="UniProtKB-KW"/>
</dbReference>
<name>A0AA45WZ67_9CLOT</name>
<keyword evidence="1" id="KW-0238">DNA-binding</keyword>
<evidence type="ECO:0000259" key="2">
    <source>
        <dbReference type="PROSITE" id="PS50943"/>
    </source>
</evidence>
<evidence type="ECO:0000313" key="4">
    <source>
        <dbReference type="Proteomes" id="UP001158066"/>
    </source>
</evidence>
<dbReference type="CDD" id="cd00093">
    <property type="entry name" value="HTH_XRE"/>
    <property type="match status" value="1"/>
</dbReference>
<dbReference type="AlphaFoldDB" id="A0AA45WZ67"/>
<reference evidence="3" key="1">
    <citation type="submission" date="2017-05" db="EMBL/GenBank/DDBJ databases">
        <authorList>
            <person name="Varghese N."/>
            <person name="Submissions S."/>
        </authorList>
    </citation>
    <scope>NUCLEOTIDE SEQUENCE</scope>
    <source>
        <strain evidence="3">Su22</strain>
    </source>
</reference>
<gene>
    <name evidence="3" type="ORF">SAMN06296020_12415</name>
</gene>
<evidence type="ECO:0000313" key="3">
    <source>
        <dbReference type="EMBL" id="SMP71674.1"/>
    </source>
</evidence>
<accession>A0AA45WZ67</accession>
<keyword evidence="4" id="KW-1185">Reference proteome</keyword>
<dbReference type="InterPro" id="IPR001387">
    <property type="entry name" value="Cro/C1-type_HTH"/>
</dbReference>
<dbReference type="Pfam" id="PF01381">
    <property type="entry name" value="HTH_3"/>
    <property type="match status" value="1"/>
</dbReference>
<dbReference type="Proteomes" id="UP001158066">
    <property type="component" value="Unassembled WGS sequence"/>
</dbReference>
<dbReference type="SUPFAM" id="SSF47413">
    <property type="entry name" value="lambda repressor-like DNA-binding domains"/>
    <property type="match status" value="1"/>
</dbReference>
<comment type="caution">
    <text evidence="3">The sequence shown here is derived from an EMBL/GenBank/DDBJ whole genome shotgun (WGS) entry which is preliminary data.</text>
</comment>
<evidence type="ECO:0000256" key="1">
    <source>
        <dbReference type="ARBA" id="ARBA00023125"/>
    </source>
</evidence>
<proteinExistence type="predicted"/>
<dbReference type="EMBL" id="FXUF01000024">
    <property type="protein sequence ID" value="SMP71674.1"/>
    <property type="molecule type" value="Genomic_DNA"/>
</dbReference>
<dbReference type="PANTHER" id="PTHR46558:SF3">
    <property type="entry name" value="TRANSCRIPTIONAL REGULATOR"/>
    <property type="match status" value="1"/>
</dbReference>
<dbReference type="PANTHER" id="PTHR46558">
    <property type="entry name" value="TRACRIPTIONAL REGULATORY PROTEIN-RELATED-RELATED"/>
    <property type="match status" value="1"/>
</dbReference>
<protein>
    <submittedName>
        <fullName evidence="3">Transcriptional regulator</fullName>
    </submittedName>
</protein>
<sequence>MIKNSVRQSRIEKQLTQEELAERTGVTRQTIGLIEKEKYNPTIALGLKLCKVLNKSLDQLFWLEENQ</sequence>
<dbReference type="SMART" id="SM00530">
    <property type="entry name" value="HTH_XRE"/>
    <property type="match status" value="1"/>
</dbReference>
<dbReference type="InterPro" id="IPR010982">
    <property type="entry name" value="Lambda_DNA-bd_dom_sf"/>
</dbReference>